<evidence type="ECO:0000256" key="2">
    <source>
        <dbReference type="SAM" id="MobiDB-lite"/>
    </source>
</evidence>
<feature type="compositionally biased region" description="Basic and acidic residues" evidence="2">
    <location>
        <begin position="675"/>
        <end position="687"/>
    </location>
</feature>
<accession>A0A2V1DAH4</accession>
<dbReference type="InterPro" id="IPR050987">
    <property type="entry name" value="AtrR-like"/>
</dbReference>
<feature type="region of interest" description="Disordered" evidence="2">
    <location>
        <begin position="1"/>
        <end position="51"/>
    </location>
</feature>
<dbReference type="AlphaFoldDB" id="A0A2V1DAH4"/>
<dbReference type="Proteomes" id="UP000244855">
    <property type="component" value="Unassembled WGS sequence"/>
</dbReference>
<reference evidence="3 4" key="1">
    <citation type="journal article" date="2018" name="Sci. Rep.">
        <title>Comparative genomics provides insights into the lifestyle and reveals functional heterogeneity of dark septate endophytic fungi.</title>
        <authorList>
            <person name="Knapp D.G."/>
            <person name="Nemeth J.B."/>
            <person name="Barry K."/>
            <person name="Hainaut M."/>
            <person name="Henrissat B."/>
            <person name="Johnson J."/>
            <person name="Kuo A."/>
            <person name="Lim J.H.P."/>
            <person name="Lipzen A."/>
            <person name="Nolan M."/>
            <person name="Ohm R.A."/>
            <person name="Tamas L."/>
            <person name="Grigoriev I.V."/>
            <person name="Spatafora J.W."/>
            <person name="Nagy L.G."/>
            <person name="Kovacs G.M."/>
        </authorList>
    </citation>
    <scope>NUCLEOTIDE SEQUENCE [LARGE SCALE GENOMIC DNA]</scope>
    <source>
        <strain evidence="3 4">DSE2036</strain>
    </source>
</reference>
<dbReference type="STRING" id="97972.A0A2V1DAH4"/>
<dbReference type="EMBL" id="KZ805508">
    <property type="protein sequence ID" value="PVH95100.1"/>
    <property type="molecule type" value="Genomic_DNA"/>
</dbReference>
<proteinExistence type="predicted"/>
<feature type="compositionally biased region" description="Acidic residues" evidence="2">
    <location>
        <begin position="40"/>
        <end position="51"/>
    </location>
</feature>
<feature type="region of interest" description="Disordered" evidence="2">
    <location>
        <begin position="585"/>
        <end position="607"/>
    </location>
</feature>
<dbReference type="CDD" id="cd12148">
    <property type="entry name" value="fungal_TF_MHR"/>
    <property type="match status" value="1"/>
</dbReference>
<dbReference type="PANTHER" id="PTHR46910">
    <property type="entry name" value="TRANSCRIPTION FACTOR PDR1"/>
    <property type="match status" value="1"/>
</dbReference>
<organism evidence="3 4">
    <name type="scientific">Periconia macrospinosa</name>
    <dbReference type="NCBI Taxonomy" id="97972"/>
    <lineage>
        <taxon>Eukaryota</taxon>
        <taxon>Fungi</taxon>
        <taxon>Dikarya</taxon>
        <taxon>Ascomycota</taxon>
        <taxon>Pezizomycotina</taxon>
        <taxon>Dothideomycetes</taxon>
        <taxon>Pleosporomycetidae</taxon>
        <taxon>Pleosporales</taxon>
        <taxon>Massarineae</taxon>
        <taxon>Periconiaceae</taxon>
        <taxon>Periconia</taxon>
    </lineage>
</organism>
<feature type="region of interest" description="Disordered" evidence="2">
    <location>
        <begin position="646"/>
        <end position="693"/>
    </location>
</feature>
<name>A0A2V1DAH4_9PLEO</name>
<protein>
    <recommendedName>
        <fullName evidence="5">Transcription factor domain-containing protein</fullName>
    </recommendedName>
</protein>
<dbReference type="OrthoDB" id="103819at2759"/>
<evidence type="ECO:0000313" key="3">
    <source>
        <dbReference type="EMBL" id="PVH95100.1"/>
    </source>
</evidence>
<evidence type="ECO:0000256" key="1">
    <source>
        <dbReference type="ARBA" id="ARBA00023242"/>
    </source>
</evidence>
<dbReference type="GO" id="GO:0003700">
    <property type="term" value="F:DNA-binding transcription factor activity"/>
    <property type="evidence" value="ECO:0007669"/>
    <property type="project" value="InterPro"/>
</dbReference>
<dbReference type="PANTHER" id="PTHR46910:SF25">
    <property type="entry name" value="ABC-TRANSPORTER-REGULATING TRANSCRIPTION FACTOR"/>
    <property type="match status" value="1"/>
</dbReference>
<keyword evidence="4" id="KW-1185">Reference proteome</keyword>
<sequence length="707" mass="78763">METNIARLAAATVRGMDRESSASSRSSQQSATRQHHSDDETGDVESQSDVDDASDLHVFRNKIDMVDRYHGPSSLFVLCKQFCTHFLSESKATKSGTHMQDWLHNLCEAVGVSEPFPFHIDRPLVRLVPKQQAVTAVGHFLQHLDIRTDIFSESSLLANLERIYSQPPKPGDDAWAACFKAIALLVIGMELSAQAKGALFVDFARSFLPSRAALVNSSLLSTPRLINVQTLILLSVAMRQFDPPGWADLIFTHACMLARTMGLHHVQMSPPDTSTAEKQERAKVLRSLYVQDKSLCITSGAVSWLPTHDCKIASQLRAAVERQAPYSDRIRLSMIQDDVYRLMHTTSCRRSSSISKSHATGQSIEQELSEYATAFGIFDYEAPFPPRQAMRMLEFLATRIIALQNSTIPNHAIRVRQDARASCLLLLIAHGEQDQATIEDFKSSTSHAPTASPRKKSVATIETGVIPFGSLFDTFSVPAFFILLKDLLQDMDKKEATQNSTDLDLLRRVSACYSLRTTRMQYNHRKVSWMFEQLLILMDVLKKAEQQQTDSALPSIPIAEMIPQHMTSHMSPFQPDMMDFANAPMGPTHGQIPNLPPTPPNTSLSWDNWITTSSVSVPTSPFSAENRADGHSSDTSDLLAQMLNTAHSIPDPSGVPPYWPTPASGSSNMRKRRKNHEESRHQEEESCRSPLSDFLVSGQELPFQFIS</sequence>
<keyword evidence="1" id="KW-0539">Nucleus</keyword>
<gene>
    <name evidence="3" type="ORF">DM02DRAFT_538079</name>
</gene>
<feature type="compositionally biased region" description="Low complexity" evidence="2">
    <location>
        <begin position="21"/>
        <end position="32"/>
    </location>
</feature>
<evidence type="ECO:0000313" key="4">
    <source>
        <dbReference type="Proteomes" id="UP000244855"/>
    </source>
</evidence>
<evidence type="ECO:0008006" key="5">
    <source>
        <dbReference type="Google" id="ProtNLM"/>
    </source>
</evidence>